<feature type="region of interest" description="Disordered" evidence="1">
    <location>
        <begin position="74"/>
        <end position="123"/>
    </location>
</feature>
<dbReference type="Pfam" id="PF01302">
    <property type="entry name" value="CAP_GLY"/>
    <property type="match status" value="1"/>
</dbReference>
<dbReference type="Proteomes" id="UP001444661">
    <property type="component" value="Unassembled WGS sequence"/>
</dbReference>
<dbReference type="SUPFAM" id="SSF74924">
    <property type="entry name" value="Cap-Gly domain"/>
    <property type="match status" value="1"/>
</dbReference>
<evidence type="ECO:0000313" key="3">
    <source>
        <dbReference type="EMBL" id="KAK8038945.1"/>
    </source>
</evidence>
<dbReference type="PROSITE" id="PS00845">
    <property type="entry name" value="CAP_GLY_1"/>
    <property type="match status" value="1"/>
</dbReference>
<organism evidence="3 4">
    <name type="scientific">Apiospora rasikravindrae</name>
    <dbReference type="NCBI Taxonomy" id="990691"/>
    <lineage>
        <taxon>Eukaryota</taxon>
        <taxon>Fungi</taxon>
        <taxon>Dikarya</taxon>
        <taxon>Ascomycota</taxon>
        <taxon>Pezizomycotina</taxon>
        <taxon>Sordariomycetes</taxon>
        <taxon>Xylariomycetidae</taxon>
        <taxon>Amphisphaeriales</taxon>
        <taxon>Apiosporaceae</taxon>
        <taxon>Apiospora</taxon>
    </lineage>
</organism>
<name>A0ABR1SZ31_9PEZI</name>
<dbReference type="PANTHER" id="PTHR18916">
    <property type="entry name" value="DYNACTIN 1-RELATED MICROTUBULE-BINDING"/>
    <property type="match status" value="1"/>
</dbReference>
<comment type="caution">
    <text evidence="3">The sequence shown here is derived from an EMBL/GenBank/DDBJ whole genome shotgun (WGS) entry which is preliminary data.</text>
</comment>
<reference evidence="3 4" key="1">
    <citation type="submission" date="2023-01" db="EMBL/GenBank/DDBJ databases">
        <title>Analysis of 21 Apiospora genomes using comparative genomics revels a genus with tremendous synthesis potential of carbohydrate active enzymes and secondary metabolites.</title>
        <authorList>
            <person name="Sorensen T."/>
        </authorList>
    </citation>
    <scope>NUCLEOTIDE SEQUENCE [LARGE SCALE GENOMIC DNA]</scope>
    <source>
        <strain evidence="3 4">CBS 33761</strain>
    </source>
</reference>
<dbReference type="Gene3D" id="2.30.30.190">
    <property type="entry name" value="CAP Gly-rich-like domain"/>
    <property type="match status" value="1"/>
</dbReference>
<dbReference type="PROSITE" id="PS50245">
    <property type="entry name" value="CAP_GLY_2"/>
    <property type="match status" value="1"/>
</dbReference>
<dbReference type="InterPro" id="IPR036859">
    <property type="entry name" value="CAP-Gly_dom_sf"/>
</dbReference>
<proteinExistence type="predicted"/>
<sequence length="123" mass="13233">MSGIKVGQIIELTDGRKATVRFVGQTHFASGDWVGVELDDDGGKNDGSVQGERYFDCEMGRGMFVRPTTIAVIQQPAPPSQRPKAAQRPNSMTAAPGGKAALRRRSADDQEDQSECSQPEPGQ</sequence>
<dbReference type="InterPro" id="IPR000938">
    <property type="entry name" value="CAP-Gly_domain"/>
</dbReference>
<protein>
    <submittedName>
        <fullName evidence="3">CAP-Gly domain-containing protein</fullName>
    </submittedName>
</protein>
<keyword evidence="4" id="KW-1185">Reference proteome</keyword>
<evidence type="ECO:0000256" key="1">
    <source>
        <dbReference type="SAM" id="MobiDB-lite"/>
    </source>
</evidence>
<accession>A0ABR1SZ31</accession>
<dbReference type="SMART" id="SM01052">
    <property type="entry name" value="CAP_GLY"/>
    <property type="match status" value="1"/>
</dbReference>
<gene>
    <name evidence="3" type="ORF">PG993_007356</name>
</gene>
<evidence type="ECO:0000259" key="2">
    <source>
        <dbReference type="PROSITE" id="PS50245"/>
    </source>
</evidence>
<evidence type="ECO:0000313" key="4">
    <source>
        <dbReference type="Proteomes" id="UP001444661"/>
    </source>
</evidence>
<dbReference type="EMBL" id="JAQQWK010000006">
    <property type="protein sequence ID" value="KAK8038945.1"/>
    <property type="molecule type" value="Genomic_DNA"/>
</dbReference>
<feature type="domain" description="CAP-Gly" evidence="2">
    <location>
        <begin position="24"/>
        <end position="66"/>
    </location>
</feature>